<dbReference type="GO" id="GO:0022857">
    <property type="term" value="F:transmembrane transporter activity"/>
    <property type="evidence" value="ECO:0007669"/>
    <property type="project" value="InterPro"/>
</dbReference>
<dbReference type="Gene3D" id="1.20.1250.20">
    <property type="entry name" value="MFS general substrate transporter like domains"/>
    <property type="match status" value="1"/>
</dbReference>
<feature type="transmembrane region" description="Helical" evidence="5">
    <location>
        <begin position="351"/>
        <end position="371"/>
    </location>
</feature>
<feature type="transmembrane region" description="Helical" evidence="5">
    <location>
        <begin position="420"/>
        <end position="440"/>
    </location>
</feature>
<keyword evidence="3 5" id="KW-1133">Transmembrane helix</keyword>
<feature type="transmembrane region" description="Helical" evidence="5">
    <location>
        <begin position="446"/>
        <end position="467"/>
    </location>
</feature>
<dbReference type="OrthoDB" id="6612291at2759"/>
<organism evidence="7 8">
    <name type="scientific">Drosophila navojoa</name>
    <name type="common">Fruit fly</name>
    <dbReference type="NCBI Taxonomy" id="7232"/>
    <lineage>
        <taxon>Eukaryota</taxon>
        <taxon>Metazoa</taxon>
        <taxon>Ecdysozoa</taxon>
        <taxon>Arthropoda</taxon>
        <taxon>Hexapoda</taxon>
        <taxon>Insecta</taxon>
        <taxon>Pterygota</taxon>
        <taxon>Neoptera</taxon>
        <taxon>Endopterygota</taxon>
        <taxon>Diptera</taxon>
        <taxon>Brachycera</taxon>
        <taxon>Muscomorpha</taxon>
        <taxon>Ephydroidea</taxon>
        <taxon>Drosophilidae</taxon>
        <taxon>Drosophila</taxon>
    </lineage>
</organism>
<feature type="transmembrane region" description="Helical" evidence="5">
    <location>
        <begin position="87"/>
        <end position="106"/>
    </location>
</feature>
<dbReference type="InterPro" id="IPR005828">
    <property type="entry name" value="MFS_sugar_transport-like"/>
</dbReference>
<dbReference type="OMA" id="AQGLQWN"/>
<dbReference type="Proteomes" id="UP000295192">
    <property type="component" value="Unassembled WGS sequence"/>
</dbReference>
<evidence type="ECO:0000259" key="6">
    <source>
        <dbReference type="PROSITE" id="PS50850"/>
    </source>
</evidence>
<dbReference type="GO" id="GO:0016020">
    <property type="term" value="C:membrane"/>
    <property type="evidence" value="ECO:0007669"/>
    <property type="project" value="UniProtKB-SubCell"/>
</dbReference>
<comment type="subcellular location">
    <subcellularLocation>
        <location evidence="1">Membrane</location>
        <topology evidence="1">Multi-pass membrane protein</topology>
    </subcellularLocation>
</comment>
<protein>
    <recommendedName>
        <fullName evidence="6">Major facilitator superfamily (MFS) profile domain-containing protein</fullName>
    </recommendedName>
</protein>
<feature type="transmembrane region" description="Helical" evidence="5">
    <location>
        <begin position="296"/>
        <end position="317"/>
    </location>
</feature>
<gene>
    <name evidence="7" type="ORF">AWZ03_008486</name>
</gene>
<dbReference type="KEGG" id="dnv:108650600"/>
<feature type="transmembrane region" description="Helical" evidence="5">
    <location>
        <begin position="113"/>
        <end position="132"/>
    </location>
</feature>
<keyword evidence="4 5" id="KW-0472">Membrane</keyword>
<accession>A0A484BB73</accession>
<dbReference type="PANTHER" id="PTHR23529:SF2">
    <property type="entry name" value="GH19118P-RELATED"/>
    <property type="match status" value="1"/>
</dbReference>
<evidence type="ECO:0000256" key="1">
    <source>
        <dbReference type="ARBA" id="ARBA00004141"/>
    </source>
</evidence>
<keyword evidence="2 5" id="KW-0812">Transmembrane</keyword>
<evidence type="ECO:0000256" key="4">
    <source>
        <dbReference type="ARBA" id="ARBA00023136"/>
    </source>
</evidence>
<evidence type="ECO:0000313" key="7">
    <source>
        <dbReference type="EMBL" id="TDG45061.1"/>
    </source>
</evidence>
<dbReference type="InterPro" id="IPR005829">
    <property type="entry name" value="Sugar_transporter_CS"/>
</dbReference>
<dbReference type="AlphaFoldDB" id="A0A484BB73"/>
<sequence length="492" mass="54393">MATTYVISGPAPGVQPAFVATSAPQPQLTYIDVIEDPRTQRGYNRWTNGHNAHTATFGFLLFTYGGMDMAQGLQWNLGTGIANTAEIQFSWFIGVIIGAFVAGLVITHVPKKYFYLLGGVMMFIDGVIFVSAPFKYDPIRAARYVGGVGMGLITVAFIIHNSEVTLGNTRGKWCGMEQFGLSLGILIQVLMDSQWDYDSSININTAHGIMGIIFTVLATGTVAMSVESPIFYLRSNNEDEARNCQTRLLGTMVPTDIYEAIFAEAKGYVMESNSRSFGEELAASGMPFIKMLFSRCLVAFSFSYPLSAAMLNSTVVWKDTMHSWPLILWTILRLIGILIAIAMVDKLGRKFISLVGLLCMAALMLALAGIFTHDPNFSSPYYMAEVSRVSLAFQIFAGIFVISTPTYLGEAFPMKVKPYLIGFVVCLEQLIHIIVIVTFGKTSDCFFQYFVGVGIILAVSLIIFAVLMPETRDLSLRQANERFCRYYDVMSY</sequence>
<evidence type="ECO:0000256" key="5">
    <source>
        <dbReference type="SAM" id="Phobius"/>
    </source>
</evidence>
<dbReference type="Pfam" id="PF00083">
    <property type="entry name" value="Sugar_tr"/>
    <property type="match status" value="1"/>
</dbReference>
<evidence type="ECO:0000256" key="3">
    <source>
        <dbReference type="ARBA" id="ARBA00022989"/>
    </source>
</evidence>
<proteinExistence type="predicted"/>
<dbReference type="PANTHER" id="PTHR23529">
    <property type="entry name" value="GH19118P-RELATED"/>
    <property type="match status" value="1"/>
</dbReference>
<dbReference type="EMBL" id="LSRL02000086">
    <property type="protein sequence ID" value="TDG45061.1"/>
    <property type="molecule type" value="Genomic_DNA"/>
</dbReference>
<dbReference type="SUPFAM" id="SSF103473">
    <property type="entry name" value="MFS general substrate transporter"/>
    <property type="match status" value="1"/>
</dbReference>
<feature type="transmembrane region" description="Helical" evidence="5">
    <location>
        <begin position="144"/>
        <end position="161"/>
    </location>
</feature>
<dbReference type="InterPro" id="IPR036259">
    <property type="entry name" value="MFS_trans_sf"/>
</dbReference>
<feature type="transmembrane region" description="Helical" evidence="5">
    <location>
        <begin position="391"/>
        <end position="408"/>
    </location>
</feature>
<dbReference type="PROSITE" id="PS00216">
    <property type="entry name" value="SUGAR_TRANSPORT_1"/>
    <property type="match status" value="1"/>
</dbReference>
<keyword evidence="8" id="KW-1185">Reference proteome</keyword>
<name>A0A484BB73_DRONA</name>
<feature type="transmembrane region" description="Helical" evidence="5">
    <location>
        <begin position="203"/>
        <end position="226"/>
    </location>
</feature>
<comment type="caution">
    <text evidence="7">The sequence shown here is derived from an EMBL/GenBank/DDBJ whole genome shotgun (WGS) entry which is preliminary data.</text>
</comment>
<evidence type="ECO:0000256" key="2">
    <source>
        <dbReference type="ARBA" id="ARBA00022692"/>
    </source>
</evidence>
<feature type="transmembrane region" description="Helical" evidence="5">
    <location>
        <begin position="50"/>
        <end position="67"/>
    </location>
</feature>
<feature type="transmembrane region" description="Helical" evidence="5">
    <location>
        <begin position="173"/>
        <end position="191"/>
    </location>
</feature>
<reference evidence="7 8" key="1">
    <citation type="journal article" date="2019" name="J. Hered.">
        <title>An Improved Genome Assembly for Drosophila navojoa, the Basal Species in the mojavensis Cluster.</title>
        <authorList>
            <person name="Vanderlinde T."/>
            <person name="Dupim E.G."/>
            <person name="Nazario-Yepiz N.O."/>
            <person name="Carvalho A.B."/>
        </authorList>
    </citation>
    <scope>NUCLEOTIDE SEQUENCE [LARGE SCALE GENOMIC DNA]</scope>
    <source>
        <strain evidence="7">Navoj_Jal97</strain>
        <tissue evidence="7">Whole organism</tissue>
    </source>
</reference>
<dbReference type="InterPro" id="IPR020846">
    <property type="entry name" value="MFS_dom"/>
</dbReference>
<evidence type="ECO:0000313" key="8">
    <source>
        <dbReference type="Proteomes" id="UP000295192"/>
    </source>
</evidence>
<feature type="transmembrane region" description="Helical" evidence="5">
    <location>
        <begin position="323"/>
        <end position="344"/>
    </location>
</feature>
<dbReference type="PROSITE" id="PS50850">
    <property type="entry name" value="MFS"/>
    <property type="match status" value="1"/>
</dbReference>
<feature type="domain" description="Major facilitator superfamily (MFS) profile" evidence="6">
    <location>
        <begin position="1"/>
        <end position="472"/>
    </location>
</feature>